<accession>A0A0W0FER5</accession>
<evidence type="ECO:0000313" key="2">
    <source>
        <dbReference type="Proteomes" id="UP000054988"/>
    </source>
</evidence>
<dbReference type="EMBL" id="LATX01002039">
    <property type="protein sequence ID" value="KTB34774.1"/>
    <property type="molecule type" value="Genomic_DNA"/>
</dbReference>
<protein>
    <submittedName>
        <fullName evidence="1">Uncharacterized protein</fullName>
    </submittedName>
</protein>
<name>A0A0W0FER5_MONRR</name>
<dbReference type="AlphaFoldDB" id="A0A0W0FER5"/>
<comment type="caution">
    <text evidence="1">The sequence shown here is derived from an EMBL/GenBank/DDBJ whole genome shotgun (WGS) entry which is preliminary data.</text>
</comment>
<organism evidence="1 2">
    <name type="scientific">Moniliophthora roreri</name>
    <name type="common">Frosty pod rot fungus</name>
    <name type="synonym">Monilia roreri</name>
    <dbReference type="NCBI Taxonomy" id="221103"/>
    <lineage>
        <taxon>Eukaryota</taxon>
        <taxon>Fungi</taxon>
        <taxon>Dikarya</taxon>
        <taxon>Basidiomycota</taxon>
        <taxon>Agaricomycotina</taxon>
        <taxon>Agaricomycetes</taxon>
        <taxon>Agaricomycetidae</taxon>
        <taxon>Agaricales</taxon>
        <taxon>Marasmiineae</taxon>
        <taxon>Marasmiaceae</taxon>
        <taxon>Moniliophthora</taxon>
    </lineage>
</organism>
<evidence type="ECO:0000313" key="1">
    <source>
        <dbReference type="EMBL" id="KTB34774.1"/>
    </source>
</evidence>
<reference evidence="1 2" key="1">
    <citation type="submission" date="2015-12" db="EMBL/GenBank/DDBJ databases">
        <title>Draft genome sequence of Moniliophthora roreri, the causal agent of frosty pod rot of cacao.</title>
        <authorList>
            <person name="Aime M.C."/>
            <person name="Diaz-Valderrama J.R."/>
            <person name="Kijpornyongpan T."/>
            <person name="Phillips-Mora W."/>
        </authorList>
    </citation>
    <scope>NUCLEOTIDE SEQUENCE [LARGE SCALE GENOMIC DNA]</scope>
    <source>
        <strain evidence="1 2">MCA 2952</strain>
    </source>
</reference>
<proteinExistence type="predicted"/>
<sequence length="87" mass="9765">MSFLVALERADQVKGLEAIPRSAVCRRKARRDVQPTEVEVTAYHYLSEEAELNSILPTENVSCVAEYHRPETTHFCCLASQSGGERI</sequence>
<dbReference type="Proteomes" id="UP000054988">
    <property type="component" value="Unassembled WGS sequence"/>
</dbReference>
<gene>
    <name evidence="1" type="ORF">WG66_12667</name>
</gene>